<dbReference type="Proteomes" id="UP000622475">
    <property type="component" value="Unassembled WGS sequence"/>
</dbReference>
<accession>A0A929KZL0</accession>
<keyword evidence="2" id="KW-1185">Reference proteome</keyword>
<dbReference type="EMBL" id="JADFFL010000003">
    <property type="protein sequence ID" value="MBE9661784.1"/>
    <property type="molecule type" value="Genomic_DNA"/>
</dbReference>
<proteinExistence type="predicted"/>
<protein>
    <submittedName>
        <fullName evidence="1">Uncharacterized protein</fullName>
    </submittedName>
</protein>
<organism evidence="1 2">
    <name type="scientific">Mucilaginibacter myungsuensis</name>
    <dbReference type="NCBI Taxonomy" id="649104"/>
    <lineage>
        <taxon>Bacteria</taxon>
        <taxon>Pseudomonadati</taxon>
        <taxon>Bacteroidota</taxon>
        <taxon>Sphingobacteriia</taxon>
        <taxon>Sphingobacteriales</taxon>
        <taxon>Sphingobacteriaceae</taxon>
        <taxon>Mucilaginibacter</taxon>
    </lineage>
</organism>
<evidence type="ECO:0000313" key="1">
    <source>
        <dbReference type="EMBL" id="MBE9661784.1"/>
    </source>
</evidence>
<evidence type="ECO:0000313" key="2">
    <source>
        <dbReference type="Proteomes" id="UP000622475"/>
    </source>
</evidence>
<reference evidence="1" key="1">
    <citation type="submission" date="2020-10" db="EMBL/GenBank/DDBJ databases">
        <title>Mucilaginibacter mali sp. nov., isolated from rhizosphere soil of apple orchard.</title>
        <authorList>
            <person name="Lee J.-S."/>
            <person name="Kim H.S."/>
            <person name="Kim J.-S."/>
        </authorList>
    </citation>
    <scope>NUCLEOTIDE SEQUENCE</scope>
    <source>
        <strain evidence="1">KCTC 22746</strain>
    </source>
</reference>
<comment type="caution">
    <text evidence="1">The sequence shown here is derived from an EMBL/GenBank/DDBJ whole genome shotgun (WGS) entry which is preliminary data.</text>
</comment>
<gene>
    <name evidence="1" type="ORF">IRJ16_07800</name>
</gene>
<name>A0A929KZL0_9SPHI</name>
<dbReference type="AlphaFoldDB" id="A0A929KZL0"/>
<dbReference type="RefSeq" id="WP_194110995.1">
    <property type="nucleotide sequence ID" value="NZ_JADFFL010000003.1"/>
</dbReference>
<sequence length="139" mass="16412">MKVDLNYPIVLFRKNDNMIYVFFNDKDFKSTNEELLKKIDHKDLEVIDSSGLKYKIDRAYKVKYLGLWGFSLLLKGRQILIDYDFNTIVEQLSLENFKAEIIKRLEKKKGFWSSAWSLKELKQVIANCSSFAEIMSLLK</sequence>